<sequence length="66" mass="6772">MFGEADGQAGLDVALQGTVDVGALTLDPSPALRCGGMDRARVVQLAHGIEERFALCAVDTDDVAQG</sequence>
<proteinExistence type="predicted"/>
<dbReference type="AlphaFoldDB" id="A0A918XDB9"/>
<name>A0A918XDB9_9ACTN</name>
<protein>
    <submittedName>
        <fullName evidence="1">Uncharacterized protein</fullName>
    </submittedName>
</protein>
<reference evidence="1 2" key="1">
    <citation type="journal article" date="2014" name="Int. J. Syst. Evol. Microbiol.">
        <title>Complete genome sequence of Corynebacterium casei LMG S-19264T (=DSM 44701T), isolated from a smear-ripened cheese.</title>
        <authorList>
            <consortium name="US DOE Joint Genome Institute (JGI-PGF)"/>
            <person name="Walter F."/>
            <person name="Albersmeier A."/>
            <person name="Kalinowski J."/>
            <person name="Ruckert C."/>
        </authorList>
    </citation>
    <scope>NUCLEOTIDE SEQUENCE [LARGE SCALE GENOMIC DNA]</scope>
    <source>
        <strain evidence="1 2">KCTC 19473</strain>
    </source>
</reference>
<gene>
    <name evidence="1" type="ORF">GCM10007147_23070</name>
</gene>
<evidence type="ECO:0000313" key="1">
    <source>
        <dbReference type="EMBL" id="GHD25709.1"/>
    </source>
</evidence>
<keyword evidence="2" id="KW-1185">Reference proteome</keyword>
<comment type="caution">
    <text evidence="1">The sequence shown here is derived from an EMBL/GenBank/DDBJ whole genome shotgun (WGS) entry which is preliminary data.</text>
</comment>
<evidence type="ECO:0000313" key="2">
    <source>
        <dbReference type="Proteomes" id="UP000654947"/>
    </source>
</evidence>
<dbReference type="Proteomes" id="UP000654947">
    <property type="component" value="Unassembled WGS sequence"/>
</dbReference>
<accession>A0A918XDB9</accession>
<organism evidence="1 2">
    <name type="scientific">Nocardiopsis kunsanensis</name>
    <dbReference type="NCBI Taxonomy" id="141693"/>
    <lineage>
        <taxon>Bacteria</taxon>
        <taxon>Bacillati</taxon>
        <taxon>Actinomycetota</taxon>
        <taxon>Actinomycetes</taxon>
        <taxon>Streptosporangiales</taxon>
        <taxon>Nocardiopsidaceae</taxon>
        <taxon>Nocardiopsis</taxon>
    </lineage>
</organism>
<dbReference type="EMBL" id="BMXL01000010">
    <property type="protein sequence ID" value="GHD25709.1"/>
    <property type="molecule type" value="Genomic_DNA"/>
</dbReference>